<name>A0ABP3GWI6_9ACTN</name>
<evidence type="ECO:0000313" key="1">
    <source>
        <dbReference type="EMBL" id="GAA0354217.1"/>
    </source>
</evidence>
<sequence>MAWPTRSAIARATLERNQPIPAGVAGLSPIHIGMLLEQARREGRLDIADLDSLAVQLTAALEGPFMLYLATSACRPEQTAPVESDLSLADSWQTLVERVCVTAG</sequence>
<proteinExistence type="predicted"/>
<comment type="caution">
    <text evidence="1">The sequence shown here is derived from an EMBL/GenBank/DDBJ whole genome shotgun (WGS) entry which is preliminary data.</text>
</comment>
<protein>
    <recommendedName>
        <fullName evidence="3">Transcriptional regulator</fullName>
    </recommendedName>
</protein>
<accession>A0ABP3GWI6</accession>
<organism evidence="1 2">
    <name type="scientific">Actinoallomurus spadix</name>
    <dbReference type="NCBI Taxonomy" id="79912"/>
    <lineage>
        <taxon>Bacteria</taxon>
        <taxon>Bacillati</taxon>
        <taxon>Actinomycetota</taxon>
        <taxon>Actinomycetes</taxon>
        <taxon>Streptosporangiales</taxon>
        <taxon>Thermomonosporaceae</taxon>
        <taxon>Actinoallomurus</taxon>
    </lineage>
</organism>
<gene>
    <name evidence="1" type="ORF">GCM10010151_49750</name>
</gene>
<dbReference type="EMBL" id="BAAABM010000045">
    <property type="protein sequence ID" value="GAA0354217.1"/>
    <property type="molecule type" value="Genomic_DNA"/>
</dbReference>
<dbReference type="Proteomes" id="UP001501822">
    <property type="component" value="Unassembled WGS sequence"/>
</dbReference>
<evidence type="ECO:0000313" key="2">
    <source>
        <dbReference type="Proteomes" id="UP001501822"/>
    </source>
</evidence>
<reference evidence="2" key="1">
    <citation type="journal article" date="2019" name="Int. J. Syst. Evol. Microbiol.">
        <title>The Global Catalogue of Microorganisms (GCM) 10K type strain sequencing project: providing services to taxonomists for standard genome sequencing and annotation.</title>
        <authorList>
            <consortium name="The Broad Institute Genomics Platform"/>
            <consortium name="The Broad Institute Genome Sequencing Center for Infectious Disease"/>
            <person name="Wu L."/>
            <person name="Ma J."/>
        </authorList>
    </citation>
    <scope>NUCLEOTIDE SEQUENCE [LARGE SCALE GENOMIC DNA]</scope>
    <source>
        <strain evidence="2">JCM 3146</strain>
    </source>
</reference>
<evidence type="ECO:0008006" key="3">
    <source>
        <dbReference type="Google" id="ProtNLM"/>
    </source>
</evidence>
<keyword evidence="2" id="KW-1185">Reference proteome</keyword>
<dbReference type="RefSeq" id="WP_252800322.1">
    <property type="nucleotide sequence ID" value="NZ_BAAABM010000045.1"/>
</dbReference>